<dbReference type="OrthoDB" id="9814383at2"/>
<dbReference type="GO" id="GO:0005615">
    <property type="term" value="C:extracellular space"/>
    <property type="evidence" value="ECO:0007669"/>
    <property type="project" value="TreeGrafter"/>
</dbReference>
<dbReference type="PANTHER" id="PTHR11533:SF174">
    <property type="entry name" value="PUROMYCIN-SENSITIVE AMINOPEPTIDASE-RELATED"/>
    <property type="match status" value="1"/>
</dbReference>
<keyword evidence="3" id="KW-1185">Reference proteome</keyword>
<dbReference type="Gene3D" id="1.10.390.10">
    <property type="entry name" value="Neutral Protease Domain 2"/>
    <property type="match status" value="1"/>
</dbReference>
<sequence>MSKTVRYLILLTCLIWLMPVAALSQSENTLHSLFAPLTLENMPPNRMASGAPSAGYWSNRTDYFIDVRLDTERHRISGEVHITYTNNSPDELAFLWMLLEQNLFREDSRGALTAPPGGGRFTGRGIAQGYEIEKVEIIHNGQHYEPDFTILDTRMRVDLAKPLAGNGAQLEVRVTYAFGIPEYGADRMGRIELRNGWVYTIAQWYPNMAVYDEKNGWNTRPYLGAGEFYRNFGDIEFHVTAPWNYMLAGSGTLINPEEVLTARQISRLEQARASDETVMILAQNEIGRPDTRPVQRGELTWKFRMENTRDVAWAASRGFIWDAAGIEMPSGRRVLAQSFYPVESAGPQMWGRSTEFVQASVHHYSHMWFEYPWDNMINVAGVVGGMEYPGLAFCGYNRGGASLWGVTDHEIGHNWFPMIVGSNERKWFWLDEGLTTFIGHLSTQAFNDGEFPTWIRSMQQFVPQLTNPNMEPIMTHSDRIHPQHLGFVSYFKPAMGLLMLRDYVLGEEVFDFAFRTYIQRWAYKHPSPIDFFRTMNDASGENLDWFWRGWFYENRQIDLSIDEVEDFVDSHENYEGAFITISSPGDLVMPVVMRITYADGSDEILRFPVEIWHRSREWTFLHQSNKRIDHIRLDPFSQLPDVNRSNNEWLRSVQEGREP</sequence>
<dbReference type="PANTHER" id="PTHR11533">
    <property type="entry name" value="PROTEASE M1 ZINC METALLOPROTEASE"/>
    <property type="match status" value="1"/>
</dbReference>
<evidence type="ECO:0000313" key="3">
    <source>
        <dbReference type="Proteomes" id="UP000254808"/>
    </source>
</evidence>
<dbReference type="Pfam" id="PF01433">
    <property type="entry name" value="Peptidase_M1"/>
    <property type="match status" value="1"/>
</dbReference>
<organism evidence="2 3">
    <name type="scientific">Cyclonatronum proteinivorum</name>
    <dbReference type="NCBI Taxonomy" id="1457365"/>
    <lineage>
        <taxon>Bacteria</taxon>
        <taxon>Pseudomonadati</taxon>
        <taxon>Balneolota</taxon>
        <taxon>Balneolia</taxon>
        <taxon>Balneolales</taxon>
        <taxon>Cyclonatronaceae</taxon>
        <taxon>Cyclonatronum</taxon>
    </lineage>
</organism>
<dbReference type="SUPFAM" id="SSF55486">
    <property type="entry name" value="Metalloproteases ('zincins'), catalytic domain"/>
    <property type="match status" value="1"/>
</dbReference>
<evidence type="ECO:0000259" key="1">
    <source>
        <dbReference type="Pfam" id="PF01433"/>
    </source>
</evidence>
<dbReference type="AlphaFoldDB" id="A0A345UM60"/>
<name>A0A345UM60_9BACT</name>
<dbReference type="CDD" id="cd09604">
    <property type="entry name" value="M1_APN_like"/>
    <property type="match status" value="1"/>
</dbReference>
<dbReference type="InterPro" id="IPR014782">
    <property type="entry name" value="Peptidase_M1_dom"/>
</dbReference>
<accession>A0A345UM60</accession>
<dbReference type="GO" id="GO:0016020">
    <property type="term" value="C:membrane"/>
    <property type="evidence" value="ECO:0007669"/>
    <property type="project" value="TreeGrafter"/>
</dbReference>
<protein>
    <recommendedName>
        <fullName evidence="1">Peptidase M1 membrane alanine aminopeptidase domain-containing protein</fullName>
    </recommendedName>
</protein>
<gene>
    <name evidence="2" type="ORF">CYPRO_2316</name>
</gene>
<evidence type="ECO:0000313" key="2">
    <source>
        <dbReference type="EMBL" id="AXJ01562.1"/>
    </source>
</evidence>
<proteinExistence type="predicted"/>
<dbReference type="GO" id="GO:0070006">
    <property type="term" value="F:metalloaminopeptidase activity"/>
    <property type="evidence" value="ECO:0007669"/>
    <property type="project" value="TreeGrafter"/>
</dbReference>
<dbReference type="InterPro" id="IPR050344">
    <property type="entry name" value="Peptidase_M1_aminopeptidases"/>
</dbReference>
<reference evidence="2 3" key="1">
    <citation type="submission" date="2018-03" db="EMBL/GenBank/DDBJ databases">
        <title>Phenotypic and genomic properties of Cyclonatronum proteinivorum gen. nov., sp. nov., a haloalkaliphilic bacteroidete from soda lakes possessing Na+-translocating rhodopsin.</title>
        <authorList>
            <person name="Toshchakov S.V."/>
            <person name="Korzhenkov A."/>
            <person name="Samarov N.I."/>
            <person name="Kublanov I.V."/>
            <person name="Muntyan M.S."/>
            <person name="Sorokin D.Y."/>
        </authorList>
    </citation>
    <scope>NUCLEOTIDE SEQUENCE [LARGE SCALE GENOMIC DNA]</scope>
    <source>
        <strain evidence="2 3">Omega</strain>
    </source>
</reference>
<dbReference type="KEGG" id="cprv:CYPRO_2316"/>
<dbReference type="GO" id="GO:0005737">
    <property type="term" value="C:cytoplasm"/>
    <property type="evidence" value="ECO:0007669"/>
    <property type="project" value="TreeGrafter"/>
</dbReference>
<dbReference type="InterPro" id="IPR027268">
    <property type="entry name" value="Peptidase_M4/M1_CTD_sf"/>
</dbReference>
<feature type="domain" description="Peptidase M1 membrane alanine aminopeptidase" evidence="1">
    <location>
        <begin position="403"/>
        <end position="550"/>
    </location>
</feature>
<dbReference type="GO" id="GO:0043171">
    <property type="term" value="P:peptide catabolic process"/>
    <property type="evidence" value="ECO:0007669"/>
    <property type="project" value="TreeGrafter"/>
</dbReference>
<dbReference type="Proteomes" id="UP000254808">
    <property type="component" value="Chromosome"/>
</dbReference>
<dbReference type="EMBL" id="CP027806">
    <property type="protein sequence ID" value="AXJ01562.1"/>
    <property type="molecule type" value="Genomic_DNA"/>
</dbReference>
<dbReference type="RefSeq" id="WP_114984735.1">
    <property type="nucleotide sequence ID" value="NZ_CP027806.1"/>
</dbReference>
<dbReference type="GO" id="GO:0042277">
    <property type="term" value="F:peptide binding"/>
    <property type="evidence" value="ECO:0007669"/>
    <property type="project" value="TreeGrafter"/>
</dbReference>
<dbReference type="GO" id="GO:0008270">
    <property type="term" value="F:zinc ion binding"/>
    <property type="evidence" value="ECO:0007669"/>
    <property type="project" value="InterPro"/>
</dbReference>